<keyword evidence="13" id="KW-1185">Reference proteome</keyword>
<dbReference type="PANTHER" id="PTHR42946:SF1">
    <property type="entry name" value="PHOSPHOGLUCOMUTASE (ALPHA-D-GLUCOSE-1,6-BISPHOSPHATE-DEPENDENT)"/>
    <property type="match status" value="1"/>
</dbReference>
<comment type="cofactor">
    <cofactor evidence="1">
        <name>Mg(2+)</name>
        <dbReference type="ChEBI" id="CHEBI:18420"/>
    </cofactor>
</comment>
<evidence type="ECO:0000256" key="3">
    <source>
        <dbReference type="ARBA" id="ARBA00022553"/>
    </source>
</evidence>
<dbReference type="GO" id="GO:0005975">
    <property type="term" value="P:carbohydrate metabolic process"/>
    <property type="evidence" value="ECO:0007669"/>
    <property type="project" value="InterPro"/>
</dbReference>
<dbReference type="InterPro" id="IPR036900">
    <property type="entry name" value="A-D-PHexomutase_C_sf"/>
</dbReference>
<keyword evidence="6" id="KW-0413">Isomerase</keyword>
<evidence type="ECO:0000256" key="1">
    <source>
        <dbReference type="ARBA" id="ARBA00001946"/>
    </source>
</evidence>
<dbReference type="Gene3D" id="3.40.120.10">
    <property type="entry name" value="Alpha-D-Glucose-1,6-Bisphosphate, subunit A, domain 3"/>
    <property type="match status" value="3"/>
</dbReference>
<evidence type="ECO:0000256" key="4">
    <source>
        <dbReference type="ARBA" id="ARBA00022723"/>
    </source>
</evidence>
<dbReference type="Pfam" id="PF02880">
    <property type="entry name" value="PGM_PMM_III"/>
    <property type="match status" value="1"/>
</dbReference>
<dbReference type="Pfam" id="PF00408">
    <property type="entry name" value="PGM_PMM_IV"/>
    <property type="match status" value="1"/>
</dbReference>
<dbReference type="Pfam" id="PF02879">
    <property type="entry name" value="PGM_PMM_II"/>
    <property type="match status" value="1"/>
</dbReference>
<dbReference type="SUPFAM" id="SSF55957">
    <property type="entry name" value="Phosphoglucomutase, C-terminal domain"/>
    <property type="match status" value="1"/>
</dbReference>
<dbReference type="Proteomes" id="UP000678281">
    <property type="component" value="Unassembled WGS sequence"/>
</dbReference>
<evidence type="ECO:0000256" key="6">
    <source>
        <dbReference type="ARBA" id="ARBA00023235"/>
    </source>
</evidence>
<accession>A0A942I4X9</accession>
<dbReference type="InterPro" id="IPR016055">
    <property type="entry name" value="A-D-PHexomutase_a/b/a-I/II/III"/>
</dbReference>
<sequence length="486" mass="50722">MVPAVLSRVSANVGSGSFLVAQNSLKFGTSGLRGLAVELEGQAARRYTSAFLQHLVNIGQSGAGQVYLGRDFRASSPTILTDCAVAIARSGLEPVDCGAIPTPALALHAMAAGCPAIMVTGSHIPADRNGLKFYAPRGEISKADEAGILGALRATDIADAAPVLVDESHEATERYFARCAAIVAAGALTGLRIGVFEHSSVARDLLGRVLRHAGAEVVSLGRSDAFVAVDTEAFSDAVLAPLKDWVRDKKLDLLVSADGDGDRPLMMDARSAFVRGDVLGLLTAQYLGAQTVVTPVTSNSAIERTGYFKKVIRTRVGSPFVVAAMEQAPDGVVGFEANGGTFVGAAISVEGQPLKALPTRDAVLPLLCTTALAVLRGVTVDQLVAELPLQIAMADRLQDVAASKSADFLTRLVEEDGFAAGVFEPHGIASVSVTDGVQFHTASGDMVHFRASGNAPELRCYVEGRTSEIARSLLDWAMGVAAENVR</sequence>
<dbReference type="InterPro" id="IPR005846">
    <property type="entry name" value="A-D-PHexomutase_a/b/a-III"/>
</dbReference>
<evidence type="ECO:0000259" key="11">
    <source>
        <dbReference type="Pfam" id="PF02880"/>
    </source>
</evidence>
<dbReference type="GO" id="GO:0004615">
    <property type="term" value="F:phosphomannomutase activity"/>
    <property type="evidence" value="ECO:0007669"/>
    <property type="project" value="TreeGrafter"/>
</dbReference>
<protein>
    <submittedName>
        <fullName evidence="12">Phosphomannomutase</fullName>
    </submittedName>
</protein>
<reference evidence="12" key="1">
    <citation type="submission" date="2021-04" db="EMBL/GenBank/DDBJ databases">
        <title>Devosia litorisediminis sp. nov., isolated from a sand dune.</title>
        <authorList>
            <person name="Park S."/>
            <person name="Yoon J.-H."/>
        </authorList>
    </citation>
    <scope>NUCLEOTIDE SEQUENCE</scope>
    <source>
        <strain evidence="12">BSSL-BM10</strain>
    </source>
</reference>
<dbReference type="InterPro" id="IPR016066">
    <property type="entry name" value="A-D-PHexomutase_CS"/>
</dbReference>
<evidence type="ECO:0000259" key="10">
    <source>
        <dbReference type="Pfam" id="PF02879"/>
    </source>
</evidence>
<dbReference type="GO" id="GO:0006048">
    <property type="term" value="P:UDP-N-acetylglucosamine biosynthetic process"/>
    <property type="evidence" value="ECO:0007669"/>
    <property type="project" value="TreeGrafter"/>
</dbReference>
<dbReference type="Gene3D" id="3.30.310.50">
    <property type="entry name" value="Alpha-D-phosphohexomutase, C-terminal domain"/>
    <property type="match status" value="1"/>
</dbReference>
<dbReference type="EMBL" id="JAGXTP010000001">
    <property type="protein sequence ID" value="MBS3848016.1"/>
    <property type="molecule type" value="Genomic_DNA"/>
</dbReference>
<comment type="similarity">
    <text evidence="2 7">Belongs to the phosphohexose mutase family.</text>
</comment>
<proteinExistence type="inferred from homology"/>
<dbReference type="GO" id="GO:0005829">
    <property type="term" value="C:cytosol"/>
    <property type="evidence" value="ECO:0007669"/>
    <property type="project" value="TreeGrafter"/>
</dbReference>
<feature type="domain" description="Alpha-D-phosphohexomutase C-terminal" evidence="8">
    <location>
        <begin position="425"/>
        <end position="473"/>
    </location>
</feature>
<dbReference type="PANTHER" id="PTHR42946">
    <property type="entry name" value="PHOSPHOHEXOSE MUTASE"/>
    <property type="match status" value="1"/>
</dbReference>
<gene>
    <name evidence="12" type="ORF">KD146_04815</name>
</gene>
<evidence type="ECO:0000256" key="5">
    <source>
        <dbReference type="ARBA" id="ARBA00022842"/>
    </source>
</evidence>
<dbReference type="SUPFAM" id="SSF53738">
    <property type="entry name" value="Phosphoglucomutase, first 3 domains"/>
    <property type="match status" value="3"/>
</dbReference>
<keyword evidence="5 7" id="KW-0460">Magnesium</keyword>
<evidence type="ECO:0000259" key="9">
    <source>
        <dbReference type="Pfam" id="PF02878"/>
    </source>
</evidence>
<name>A0A942I4X9_9HYPH</name>
<dbReference type="GO" id="GO:0000287">
    <property type="term" value="F:magnesium ion binding"/>
    <property type="evidence" value="ECO:0007669"/>
    <property type="project" value="InterPro"/>
</dbReference>
<dbReference type="GO" id="GO:0008966">
    <property type="term" value="F:phosphoglucosamine mutase activity"/>
    <property type="evidence" value="ECO:0007669"/>
    <property type="project" value="TreeGrafter"/>
</dbReference>
<comment type="caution">
    <text evidence="12">The sequence shown here is derived from an EMBL/GenBank/DDBJ whole genome shotgun (WGS) entry which is preliminary data.</text>
</comment>
<organism evidence="12 13">
    <name type="scientific">Devosia litorisediminis</name>
    <dbReference type="NCBI Taxonomy" id="2829817"/>
    <lineage>
        <taxon>Bacteria</taxon>
        <taxon>Pseudomonadati</taxon>
        <taxon>Pseudomonadota</taxon>
        <taxon>Alphaproteobacteria</taxon>
        <taxon>Hyphomicrobiales</taxon>
        <taxon>Devosiaceae</taxon>
        <taxon>Devosia</taxon>
    </lineage>
</organism>
<evidence type="ECO:0000313" key="13">
    <source>
        <dbReference type="Proteomes" id="UP000678281"/>
    </source>
</evidence>
<keyword evidence="3" id="KW-0597">Phosphoprotein</keyword>
<keyword evidence="4 7" id="KW-0479">Metal-binding</keyword>
<dbReference type="GO" id="GO:0009252">
    <property type="term" value="P:peptidoglycan biosynthetic process"/>
    <property type="evidence" value="ECO:0007669"/>
    <property type="project" value="TreeGrafter"/>
</dbReference>
<feature type="domain" description="Alpha-D-phosphohexomutase alpha/beta/alpha" evidence="10">
    <location>
        <begin position="174"/>
        <end position="269"/>
    </location>
</feature>
<evidence type="ECO:0000259" key="8">
    <source>
        <dbReference type="Pfam" id="PF00408"/>
    </source>
</evidence>
<dbReference type="Pfam" id="PF02878">
    <property type="entry name" value="PGM_PMM_I"/>
    <property type="match status" value="1"/>
</dbReference>
<dbReference type="PROSITE" id="PS00710">
    <property type="entry name" value="PGM_PMM"/>
    <property type="match status" value="1"/>
</dbReference>
<dbReference type="AlphaFoldDB" id="A0A942I4X9"/>
<feature type="domain" description="Alpha-D-phosphohexomutase alpha/beta/alpha" evidence="11">
    <location>
        <begin position="276"/>
        <end position="387"/>
    </location>
</feature>
<dbReference type="InterPro" id="IPR005845">
    <property type="entry name" value="A-D-PHexomutase_a/b/a-II"/>
</dbReference>
<dbReference type="InterPro" id="IPR005843">
    <property type="entry name" value="A-D-PHexomutase_C"/>
</dbReference>
<evidence type="ECO:0000256" key="7">
    <source>
        <dbReference type="RuleBase" id="RU004326"/>
    </source>
</evidence>
<evidence type="ECO:0000256" key="2">
    <source>
        <dbReference type="ARBA" id="ARBA00010231"/>
    </source>
</evidence>
<evidence type="ECO:0000313" key="12">
    <source>
        <dbReference type="EMBL" id="MBS3848016.1"/>
    </source>
</evidence>
<dbReference type="InterPro" id="IPR005844">
    <property type="entry name" value="A-D-PHexomutase_a/b/a-I"/>
</dbReference>
<dbReference type="InterPro" id="IPR050060">
    <property type="entry name" value="Phosphoglucosamine_mutase"/>
</dbReference>
<feature type="domain" description="Alpha-D-phosphohexomutase alpha/beta/alpha" evidence="9">
    <location>
        <begin position="25"/>
        <end position="152"/>
    </location>
</feature>